<dbReference type="Pfam" id="PF01797">
    <property type="entry name" value="Y1_Tnp"/>
    <property type="match status" value="1"/>
</dbReference>
<dbReference type="EMBL" id="SJPN01000010">
    <property type="protein sequence ID" value="TWT92692.1"/>
    <property type="molecule type" value="Genomic_DNA"/>
</dbReference>
<dbReference type="PANTHER" id="PTHR34322:SF2">
    <property type="entry name" value="TRANSPOSASE IS200-LIKE DOMAIN-CONTAINING PROTEIN"/>
    <property type="match status" value="1"/>
</dbReference>
<dbReference type="GO" id="GO:0004803">
    <property type="term" value="F:transposase activity"/>
    <property type="evidence" value="ECO:0007669"/>
    <property type="project" value="InterPro"/>
</dbReference>
<gene>
    <name evidence="3" type="ORF">Pla52n_60520</name>
    <name evidence="4" type="ORF">Pla52n_60570</name>
</gene>
<dbReference type="Proteomes" id="UP000320176">
    <property type="component" value="Unassembled WGS sequence"/>
</dbReference>
<dbReference type="OrthoDB" id="277009at2"/>
<evidence type="ECO:0000259" key="2">
    <source>
        <dbReference type="SMART" id="SM01321"/>
    </source>
</evidence>
<feature type="domain" description="Transposase IS200-like" evidence="2">
    <location>
        <begin position="9"/>
        <end position="126"/>
    </location>
</feature>
<comment type="caution">
    <text evidence="4">The sequence shown here is derived from an EMBL/GenBank/DDBJ whole genome shotgun (WGS) entry which is preliminary data.</text>
</comment>
<name>A0A5C5ZYF5_9BACT</name>
<dbReference type="AlphaFoldDB" id="A0A5C5ZYF5"/>
<keyword evidence="5" id="KW-1185">Reference proteome</keyword>
<evidence type="ECO:0000313" key="5">
    <source>
        <dbReference type="Proteomes" id="UP000320176"/>
    </source>
</evidence>
<organism evidence="4 5">
    <name type="scientific">Stieleria varia</name>
    <dbReference type="NCBI Taxonomy" id="2528005"/>
    <lineage>
        <taxon>Bacteria</taxon>
        <taxon>Pseudomonadati</taxon>
        <taxon>Planctomycetota</taxon>
        <taxon>Planctomycetia</taxon>
        <taxon>Pirellulales</taxon>
        <taxon>Pirellulaceae</taxon>
        <taxon>Stieleria</taxon>
    </lineage>
</organism>
<evidence type="ECO:0000313" key="3">
    <source>
        <dbReference type="EMBL" id="TWT92687.1"/>
    </source>
</evidence>
<dbReference type="RefSeq" id="WP_146523003.1">
    <property type="nucleotide sequence ID" value="NZ_CP151726.1"/>
</dbReference>
<evidence type="ECO:0000313" key="4">
    <source>
        <dbReference type="EMBL" id="TWT92692.1"/>
    </source>
</evidence>
<dbReference type="InterPro" id="IPR036515">
    <property type="entry name" value="Transposase_17_sf"/>
</dbReference>
<accession>A0A5C5ZYF5</accession>
<evidence type="ECO:0000256" key="1">
    <source>
        <dbReference type="SAM" id="MobiDB-lite"/>
    </source>
</evidence>
<feature type="region of interest" description="Disordered" evidence="1">
    <location>
        <begin position="209"/>
        <end position="234"/>
    </location>
</feature>
<dbReference type="EMBL" id="SJPN01000010">
    <property type="protein sequence ID" value="TWT92687.1"/>
    <property type="molecule type" value="Genomic_DNA"/>
</dbReference>
<dbReference type="GO" id="GO:0006313">
    <property type="term" value="P:DNA transposition"/>
    <property type="evidence" value="ECO:0007669"/>
    <property type="project" value="InterPro"/>
</dbReference>
<dbReference type="GO" id="GO:0003677">
    <property type="term" value="F:DNA binding"/>
    <property type="evidence" value="ECO:0007669"/>
    <property type="project" value="InterPro"/>
</dbReference>
<proteinExistence type="predicted"/>
<protein>
    <submittedName>
        <fullName evidence="4">Transposase IS200 like protein</fullName>
    </submittedName>
</protein>
<dbReference type="InterPro" id="IPR002686">
    <property type="entry name" value="Transposase_17"/>
</dbReference>
<reference evidence="4 5" key="1">
    <citation type="submission" date="2019-02" db="EMBL/GenBank/DDBJ databases">
        <title>Deep-cultivation of Planctomycetes and their phenomic and genomic characterization uncovers novel biology.</title>
        <authorList>
            <person name="Wiegand S."/>
            <person name="Jogler M."/>
            <person name="Boedeker C."/>
            <person name="Pinto D."/>
            <person name="Vollmers J."/>
            <person name="Rivas-Marin E."/>
            <person name="Kohn T."/>
            <person name="Peeters S.H."/>
            <person name="Heuer A."/>
            <person name="Rast P."/>
            <person name="Oberbeckmann S."/>
            <person name="Bunk B."/>
            <person name="Jeske O."/>
            <person name="Meyerdierks A."/>
            <person name="Storesund J.E."/>
            <person name="Kallscheuer N."/>
            <person name="Luecker S."/>
            <person name="Lage O.M."/>
            <person name="Pohl T."/>
            <person name="Merkel B.J."/>
            <person name="Hornburger P."/>
            <person name="Mueller R.-W."/>
            <person name="Bruemmer F."/>
            <person name="Labrenz M."/>
            <person name="Spormann A.M."/>
            <person name="Op Den Camp H."/>
            <person name="Overmann J."/>
            <person name="Amann R."/>
            <person name="Jetten M.S.M."/>
            <person name="Mascher T."/>
            <person name="Medema M.H."/>
            <person name="Devos D.P."/>
            <person name="Kaster A.-K."/>
            <person name="Ovreas L."/>
            <person name="Rohde M."/>
            <person name="Galperin M.Y."/>
            <person name="Jogler C."/>
        </authorList>
    </citation>
    <scope>NUCLEOTIDE SEQUENCE [LARGE SCALE GENOMIC DNA]</scope>
    <source>
        <strain evidence="4 5">Pla52n</strain>
    </source>
</reference>
<sequence length="234" mass="27190">MGRPKRADEAGGIYHALNRGNAKSDIFHKPEDFDAFERILAEGLERYPCRILAYQLMSNHWHFVLSPTEDGGMSQFLGWVTLTHTMRLHAHYGTSGEGHIYQGRFKSFPVEDDDHFFTVCRYAERNAQRAGMVERAEDWKWGSLSRWLSKPEREPQLLSPWPIARLPNWCERVNEALTEDELKAVRWCVKRGAPYGSEPWVETTARRLDLESTLRPRGRPKKTNHESPKPKKES</sequence>
<dbReference type="SUPFAM" id="SSF143422">
    <property type="entry name" value="Transposase IS200-like"/>
    <property type="match status" value="1"/>
</dbReference>
<dbReference type="PANTHER" id="PTHR34322">
    <property type="entry name" value="TRANSPOSASE, Y1_TNP DOMAIN-CONTAINING"/>
    <property type="match status" value="1"/>
</dbReference>
<dbReference type="Gene3D" id="3.30.70.1290">
    <property type="entry name" value="Transposase IS200-like"/>
    <property type="match status" value="1"/>
</dbReference>
<dbReference type="SMART" id="SM01321">
    <property type="entry name" value="Y1_Tnp"/>
    <property type="match status" value="1"/>
</dbReference>
<feature type="compositionally biased region" description="Basic and acidic residues" evidence="1">
    <location>
        <begin position="223"/>
        <end position="234"/>
    </location>
</feature>